<accession>A0ABU7B804</accession>
<organism evidence="1 2">
    <name type="scientific">Ataeniobius toweri</name>
    <dbReference type="NCBI Taxonomy" id="208326"/>
    <lineage>
        <taxon>Eukaryota</taxon>
        <taxon>Metazoa</taxon>
        <taxon>Chordata</taxon>
        <taxon>Craniata</taxon>
        <taxon>Vertebrata</taxon>
        <taxon>Euteleostomi</taxon>
        <taxon>Actinopterygii</taxon>
        <taxon>Neopterygii</taxon>
        <taxon>Teleostei</taxon>
        <taxon>Neoteleostei</taxon>
        <taxon>Acanthomorphata</taxon>
        <taxon>Ovalentaria</taxon>
        <taxon>Atherinomorphae</taxon>
        <taxon>Cyprinodontiformes</taxon>
        <taxon>Goodeidae</taxon>
        <taxon>Ataeniobius</taxon>
    </lineage>
</organism>
<dbReference type="EMBL" id="JAHUTI010043590">
    <property type="protein sequence ID" value="MED6246581.1"/>
    <property type="molecule type" value="Genomic_DNA"/>
</dbReference>
<sequence>MHCRGLQPVLIQLLAASTCERPRVYICRSLAPKRSENHKQMYLVPEPASEINHKASPGLIIDLEVIQFPRCRNVFWRCKDYPGCSEMEK</sequence>
<evidence type="ECO:0000313" key="1">
    <source>
        <dbReference type="EMBL" id="MED6246581.1"/>
    </source>
</evidence>
<dbReference type="Proteomes" id="UP001345963">
    <property type="component" value="Unassembled WGS sequence"/>
</dbReference>
<evidence type="ECO:0000313" key="2">
    <source>
        <dbReference type="Proteomes" id="UP001345963"/>
    </source>
</evidence>
<reference evidence="1 2" key="1">
    <citation type="submission" date="2021-07" db="EMBL/GenBank/DDBJ databases">
        <authorList>
            <person name="Palmer J.M."/>
        </authorList>
    </citation>
    <scope>NUCLEOTIDE SEQUENCE [LARGE SCALE GENOMIC DNA]</scope>
    <source>
        <strain evidence="1 2">AT_MEX2019</strain>
        <tissue evidence="1">Muscle</tissue>
    </source>
</reference>
<keyword evidence="2" id="KW-1185">Reference proteome</keyword>
<proteinExistence type="predicted"/>
<protein>
    <recommendedName>
        <fullName evidence="3">Secreted protein</fullName>
    </recommendedName>
</protein>
<name>A0ABU7B804_9TELE</name>
<comment type="caution">
    <text evidence="1">The sequence shown here is derived from an EMBL/GenBank/DDBJ whole genome shotgun (WGS) entry which is preliminary data.</text>
</comment>
<evidence type="ECO:0008006" key="3">
    <source>
        <dbReference type="Google" id="ProtNLM"/>
    </source>
</evidence>
<gene>
    <name evidence="1" type="ORF">ATANTOWER_020144</name>
</gene>